<dbReference type="GeneID" id="54628856"/>
<feature type="compositionally biased region" description="Basic and acidic residues" evidence="8">
    <location>
        <begin position="24"/>
        <end position="45"/>
    </location>
</feature>
<dbReference type="FunFam" id="1.20.1740.10:FF:000017">
    <property type="entry name" value="Amino acid permease"/>
    <property type="match status" value="1"/>
</dbReference>
<dbReference type="KEGG" id="spao:SPAR_B01720"/>
<evidence type="ECO:0000256" key="8">
    <source>
        <dbReference type="SAM" id="MobiDB-lite"/>
    </source>
</evidence>
<evidence type="ECO:0000256" key="1">
    <source>
        <dbReference type="ARBA" id="ARBA00004141"/>
    </source>
</evidence>
<organism evidence="11">
    <name type="scientific">Saccharomyces paradoxus</name>
    <name type="common">Yeast</name>
    <name type="synonym">Saccharomyces douglasii</name>
    <dbReference type="NCBI Taxonomy" id="27291"/>
    <lineage>
        <taxon>Eukaryota</taxon>
        <taxon>Fungi</taxon>
        <taxon>Dikarya</taxon>
        <taxon>Ascomycota</taxon>
        <taxon>Saccharomycotina</taxon>
        <taxon>Saccharomycetes</taxon>
        <taxon>Saccharomycetales</taxon>
        <taxon>Saccharomycetaceae</taxon>
        <taxon>Saccharomyces</taxon>
    </lineage>
</organism>
<evidence type="ECO:0000256" key="3">
    <source>
        <dbReference type="ARBA" id="ARBA00022448"/>
    </source>
</evidence>
<feature type="transmembrane region" description="Helical" evidence="9">
    <location>
        <begin position="102"/>
        <end position="120"/>
    </location>
</feature>
<keyword evidence="6 9" id="KW-1133">Transmembrane helix</keyword>
<reference evidence="11" key="1">
    <citation type="journal article" date="2017" name="Nat. Genet.">
        <title>Contrasting evolutionary genome dynamics between domesticated and wild yeasts.</title>
        <authorList>
            <person name="Yue J.X."/>
            <person name="Li J."/>
            <person name="Aigrain L."/>
            <person name="Hallin J."/>
            <person name="Persson K."/>
            <person name="Oliver K."/>
            <person name="Bergstrom A."/>
            <person name="Coupland P."/>
            <person name="Warringer J."/>
            <person name="Lagomarsino M.C."/>
            <person name="Fischer G."/>
            <person name="Durbin R."/>
            <person name="Liti G."/>
        </authorList>
    </citation>
    <scope>NUCLEOTIDE SEQUENCE</scope>
    <source>
        <strain evidence="11">CBS432</strain>
    </source>
</reference>
<evidence type="ECO:0000256" key="6">
    <source>
        <dbReference type="ARBA" id="ARBA00022989"/>
    </source>
</evidence>
<feature type="region of interest" description="Disordered" evidence="8">
    <location>
        <begin position="24"/>
        <end position="62"/>
    </location>
</feature>
<evidence type="ECO:0000256" key="2">
    <source>
        <dbReference type="ARBA" id="ARBA00006983"/>
    </source>
</evidence>
<feature type="transmembrane region" description="Helical" evidence="9">
    <location>
        <begin position="283"/>
        <end position="304"/>
    </location>
</feature>
<dbReference type="NCBIfam" id="TIGR00913">
    <property type="entry name" value="2A0310"/>
    <property type="match status" value="1"/>
</dbReference>
<feature type="transmembrane region" description="Helical" evidence="9">
    <location>
        <begin position="324"/>
        <end position="345"/>
    </location>
</feature>
<dbReference type="Pfam" id="PF00324">
    <property type="entry name" value="AA_permease"/>
    <property type="match status" value="1"/>
</dbReference>
<feature type="domain" description="Amino acid permease/ SLC12A" evidence="10">
    <location>
        <begin position="101"/>
        <end position="559"/>
    </location>
</feature>
<feature type="transmembrane region" description="Helical" evidence="9">
    <location>
        <begin position="132"/>
        <end position="157"/>
    </location>
</feature>
<name>A0A8B8ULI8_SACPA</name>
<feature type="transmembrane region" description="Helical" evidence="9">
    <location>
        <begin position="450"/>
        <end position="476"/>
    </location>
</feature>
<dbReference type="GO" id="GO:0015171">
    <property type="term" value="F:amino acid transmembrane transporter activity"/>
    <property type="evidence" value="ECO:0007669"/>
    <property type="project" value="TreeGrafter"/>
</dbReference>
<comment type="similarity">
    <text evidence="2">Belongs to the amino acid-polyamine-organocation (APC) superfamily. YAT (TC 2.A.3.10) family.</text>
</comment>
<dbReference type="GO" id="GO:0016020">
    <property type="term" value="C:membrane"/>
    <property type="evidence" value="ECO:0007669"/>
    <property type="project" value="UniProtKB-SubCell"/>
</dbReference>
<dbReference type="InterPro" id="IPR004840">
    <property type="entry name" value="Amino_acid_permease_CS"/>
</dbReference>
<dbReference type="PANTHER" id="PTHR43341">
    <property type="entry name" value="AMINO ACID PERMEASE"/>
    <property type="match status" value="1"/>
</dbReference>
<evidence type="ECO:0000259" key="10">
    <source>
        <dbReference type="Pfam" id="PF00324"/>
    </source>
</evidence>
<dbReference type="InterPro" id="IPR050524">
    <property type="entry name" value="APC_YAT"/>
</dbReference>
<reference evidence="11" key="3">
    <citation type="submission" date="2025-07" db="EMBL/GenBank/DDBJ databases">
        <authorList>
            <consortium name="NCBI Genome Project"/>
        </authorList>
    </citation>
    <scope>NUCLEOTIDE SEQUENCE</scope>
    <source>
        <strain evidence="11">CBS432</strain>
    </source>
</reference>
<feature type="transmembrane region" description="Helical" evidence="9">
    <location>
        <begin position="212"/>
        <end position="232"/>
    </location>
</feature>
<feature type="transmembrane region" description="Helical" evidence="9">
    <location>
        <begin position="425"/>
        <end position="444"/>
    </location>
</feature>
<dbReference type="Gene3D" id="1.20.1740.10">
    <property type="entry name" value="Amino acid/polyamine transporter I"/>
    <property type="match status" value="1"/>
</dbReference>
<keyword evidence="3" id="KW-0813">Transport</keyword>
<feature type="transmembrane region" description="Helical" evidence="9">
    <location>
        <begin position="379"/>
        <end position="404"/>
    </location>
</feature>
<dbReference type="InterPro" id="IPR004841">
    <property type="entry name" value="AA-permease/SLC12A_dom"/>
</dbReference>
<dbReference type="RefSeq" id="XP_033764665.1">
    <property type="nucleotide sequence ID" value="XM_033908774.1"/>
</dbReference>
<comment type="subcellular location">
    <subcellularLocation>
        <location evidence="1">Membrane</location>
        <topology evidence="1">Multi-pass membrane protein</topology>
    </subcellularLocation>
</comment>
<dbReference type="PIRSF" id="PIRSF006060">
    <property type="entry name" value="AA_transporter"/>
    <property type="match status" value="1"/>
</dbReference>
<reference evidence="11" key="4">
    <citation type="submission" date="2025-08" db="UniProtKB">
        <authorList>
            <consortium name="RefSeq"/>
        </authorList>
    </citation>
    <scope>IDENTIFICATION</scope>
    <source>
        <strain evidence="11">CBS432</strain>
    </source>
</reference>
<sequence length="622" mass="68846">MVSRNDGDSFLVDEASLAPCSHSLHERRLSEKQKRDFTITEKQDEASEQPVKARRTDSKSKLQSKCKKIFDSFKRQLPPNPNSELESQEKNNLTKSIKSRHLVMISLGTGIGTGLLVGNGQVLGTAGPAGLVLGYGIASIMLYCIIQAAGELGLCYAGLTGNYTRYPSILVDPSLGFAVSVVYTIQWLTVLPLQLVTAAMTVKYWTSVNADIFVAVVFVFVIIINLFGSRGYAEAEFIFNTCKILMVIGFVILAIIINCGGAGDRRYIGTEYWHNPGPFAHGFKGVCTVFCYAAFSYGGIEVLLLSAAEQENPTKSIPNACKKVVYRIVLIYMLTTILVCFLVPYNSDELLGSSDSSGSHASPFVIAVASHGVKVVPHFINAVILISVISVANSSLYSGPRLLLSLAEQGVLPKCLAYVDRSGRPLLCFFVSVAFGCIGFVATSDAEEQVFTWLLAISSLSQLFIWMSMSLSHIRFRDAMAKQGRSMKEVGYKAQTGYWGSWLAVLIAVFFLVCQFWVAIAPVNEHGKLNAKVFFQNYLAMPIVLFAYFGHKIYSKSWSFWIPAEKIDLNSHRNIFVPSRLTEINKVDDDDELKEYENSESSVNPNSSRSRMFFKKMVNFWC</sequence>
<keyword evidence="7 9" id="KW-0472">Membrane</keyword>
<dbReference type="InterPro" id="IPR004762">
    <property type="entry name" value="Amino_acid_permease_fungi"/>
</dbReference>
<dbReference type="AlphaFoldDB" id="A0A8B8ULI8"/>
<dbReference type="PANTHER" id="PTHR43341:SF24">
    <property type="entry name" value="VALINE_TYROSINE_TRYPTOPHAN AMINO-ACID PERMEASE 1"/>
    <property type="match status" value="1"/>
</dbReference>
<feature type="transmembrane region" description="Helical" evidence="9">
    <location>
        <begin position="244"/>
        <end position="263"/>
    </location>
</feature>
<evidence type="ECO:0000256" key="4">
    <source>
        <dbReference type="ARBA" id="ARBA00022692"/>
    </source>
</evidence>
<keyword evidence="4 9" id="KW-0812">Transmembrane</keyword>
<evidence type="ECO:0000313" key="11">
    <source>
        <dbReference type="RefSeq" id="XP_033764665.1"/>
    </source>
</evidence>
<protein>
    <submittedName>
        <fullName evidence="11">Amino acid transporter TAT1</fullName>
    </submittedName>
</protein>
<feature type="transmembrane region" description="Helical" evidence="9">
    <location>
        <begin position="533"/>
        <end position="550"/>
    </location>
</feature>
<evidence type="ECO:0000256" key="5">
    <source>
        <dbReference type="ARBA" id="ARBA00022970"/>
    </source>
</evidence>
<feature type="transmembrane region" description="Helical" evidence="9">
    <location>
        <begin position="169"/>
        <end position="192"/>
    </location>
</feature>
<keyword evidence="5" id="KW-0029">Amino-acid transport</keyword>
<reference evidence="11" key="2">
    <citation type="submission" date="2020-01" db="EMBL/GenBank/DDBJ databases">
        <title>Population-level Yeast Reference Genomes.</title>
        <authorList>
            <person name="Yue J.-X."/>
        </authorList>
    </citation>
    <scope>NUCLEOTIDE SEQUENCE</scope>
    <source>
        <strain evidence="11">CBS432</strain>
    </source>
</reference>
<feature type="transmembrane region" description="Helical" evidence="9">
    <location>
        <begin position="497"/>
        <end position="521"/>
    </location>
</feature>
<dbReference type="OrthoDB" id="3900342at2759"/>
<evidence type="ECO:0000256" key="7">
    <source>
        <dbReference type="ARBA" id="ARBA00023136"/>
    </source>
</evidence>
<accession>A0A8B8ULI8</accession>
<gene>
    <name evidence="11" type="primary">TAT1</name>
    <name evidence="11" type="ORF">SPAR_B01720</name>
</gene>
<proteinExistence type="inferred from homology"/>
<dbReference type="PROSITE" id="PS00218">
    <property type="entry name" value="AMINO_ACID_PERMEASE_1"/>
    <property type="match status" value="1"/>
</dbReference>
<dbReference type="VEuPathDB" id="FungiDB:SPAR_B01720"/>
<evidence type="ECO:0000256" key="9">
    <source>
        <dbReference type="SAM" id="Phobius"/>
    </source>
</evidence>